<keyword evidence="3" id="KW-1185">Reference proteome</keyword>
<feature type="domain" description="WCX" evidence="1">
    <location>
        <begin position="9"/>
        <end position="57"/>
    </location>
</feature>
<evidence type="ECO:0000259" key="1">
    <source>
        <dbReference type="Pfam" id="PF25583"/>
    </source>
</evidence>
<accession>A0A841TWD2</accession>
<protein>
    <submittedName>
        <fullName evidence="2">WYL domain-containing protein</fullName>
    </submittedName>
</protein>
<dbReference type="InterPro" id="IPR057727">
    <property type="entry name" value="WCX_dom"/>
</dbReference>
<dbReference type="EMBL" id="JACJVR010000005">
    <property type="protein sequence ID" value="MBB6690271.1"/>
    <property type="molecule type" value="Genomic_DNA"/>
</dbReference>
<proteinExistence type="predicted"/>
<dbReference type="AlphaFoldDB" id="A0A841TWD2"/>
<sequence length="74" mass="8565">MVIDVALNEDGTGYLDRTMSESYVDWVASYMLSLGEDARVIQPRQVVDRIRETVRQLSNLYKEEADEWLDPPKS</sequence>
<evidence type="ECO:0000313" key="2">
    <source>
        <dbReference type="EMBL" id="MBB6690271.1"/>
    </source>
</evidence>
<dbReference type="Pfam" id="PF25583">
    <property type="entry name" value="WCX"/>
    <property type="match status" value="1"/>
</dbReference>
<dbReference type="Proteomes" id="UP000553776">
    <property type="component" value="Unassembled WGS sequence"/>
</dbReference>
<organism evidence="2 3">
    <name type="scientific">Cohnella xylanilytica</name>
    <dbReference type="NCBI Taxonomy" id="557555"/>
    <lineage>
        <taxon>Bacteria</taxon>
        <taxon>Bacillati</taxon>
        <taxon>Bacillota</taxon>
        <taxon>Bacilli</taxon>
        <taxon>Bacillales</taxon>
        <taxon>Paenibacillaceae</taxon>
        <taxon>Cohnella</taxon>
    </lineage>
</organism>
<comment type="caution">
    <text evidence="2">The sequence shown here is derived from an EMBL/GenBank/DDBJ whole genome shotgun (WGS) entry which is preliminary data.</text>
</comment>
<reference evidence="2 3" key="1">
    <citation type="submission" date="2020-08" db="EMBL/GenBank/DDBJ databases">
        <title>Cohnella phylogeny.</title>
        <authorList>
            <person name="Dunlap C."/>
        </authorList>
    </citation>
    <scope>NUCLEOTIDE SEQUENCE [LARGE SCALE GENOMIC DNA]</scope>
    <source>
        <strain evidence="2 3">DSM 25239</strain>
    </source>
</reference>
<evidence type="ECO:0000313" key="3">
    <source>
        <dbReference type="Proteomes" id="UP000553776"/>
    </source>
</evidence>
<gene>
    <name evidence="2" type="ORF">H7B90_02545</name>
</gene>
<dbReference type="RefSeq" id="WP_185134290.1">
    <property type="nucleotide sequence ID" value="NZ_JACJVR010000005.1"/>
</dbReference>
<name>A0A841TWD2_9BACL</name>